<evidence type="ECO:0000259" key="2">
    <source>
        <dbReference type="Pfam" id="PF13439"/>
    </source>
</evidence>
<protein>
    <submittedName>
        <fullName evidence="3">Glycosyl transferase</fullName>
    </submittedName>
</protein>
<dbReference type="RefSeq" id="WP_188604699.1">
    <property type="nucleotide sequence ID" value="NZ_BMIC01000001.1"/>
</dbReference>
<dbReference type="EMBL" id="BMIC01000001">
    <property type="protein sequence ID" value="GFZ78009.1"/>
    <property type="molecule type" value="Genomic_DNA"/>
</dbReference>
<dbReference type="InterPro" id="IPR001296">
    <property type="entry name" value="Glyco_trans_1"/>
</dbReference>
<accession>A0A8J2TNM8</accession>
<gene>
    <name evidence="3" type="ORF">GCM10011531_04370</name>
</gene>
<dbReference type="Proteomes" id="UP000598120">
    <property type="component" value="Unassembled WGS sequence"/>
</dbReference>
<dbReference type="CDD" id="cd03811">
    <property type="entry name" value="GT4_GT28_WabH-like"/>
    <property type="match status" value="1"/>
</dbReference>
<keyword evidence="4" id="KW-1185">Reference proteome</keyword>
<sequence length="357" mass="40479">MKVLQLIDSLEAGGAERMAVNIANIMVDHTQGSFLCATRAEGILFNAIDNRVGYLFLNKKNKLDVRAIRTLMRFVKDNNIDVIHAHSTSFFLATIIKMFNKNVKIVWHDHYGNSEFLQQRKHKVLQFCSIYFSHVISVNQTLKQWSESHLNCKKVSYISNFVVNEKTNDKVTQLEGESGYRIVCLANLRPQKDHFTLLKAFNDIVKEQPKWTLHLVGKDFEDDYSIGIKQAIQDLNLNTSVFIYGSKKDVQYILSQAEIGVLSSKSEGLPLSLLEYGLASLAVVATNVGNCDEVINNDKVGILVEANNYVTLKKGLLCFIENIEIRKKSASELHQRIVNEFSSNQISKKLVDIYSNI</sequence>
<dbReference type="Pfam" id="PF00534">
    <property type="entry name" value="Glycos_transf_1"/>
    <property type="match status" value="1"/>
</dbReference>
<evidence type="ECO:0000259" key="1">
    <source>
        <dbReference type="Pfam" id="PF00534"/>
    </source>
</evidence>
<dbReference type="GO" id="GO:0016757">
    <property type="term" value="F:glycosyltransferase activity"/>
    <property type="evidence" value="ECO:0007669"/>
    <property type="project" value="InterPro"/>
</dbReference>
<feature type="domain" description="Glycosyltransferase subfamily 4-like N-terminal" evidence="2">
    <location>
        <begin position="13"/>
        <end position="162"/>
    </location>
</feature>
<evidence type="ECO:0000313" key="4">
    <source>
        <dbReference type="Proteomes" id="UP000598120"/>
    </source>
</evidence>
<name>A0A8J2TNM8_9FLAO</name>
<dbReference type="PANTHER" id="PTHR12526:SF630">
    <property type="entry name" value="GLYCOSYLTRANSFERASE"/>
    <property type="match status" value="1"/>
</dbReference>
<evidence type="ECO:0000313" key="3">
    <source>
        <dbReference type="EMBL" id="GFZ78009.1"/>
    </source>
</evidence>
<dbReference type="Gene3D" id="3.40.50.2000">
    <property type="entry name" value="Glycogen Phosphorylase B"/>
    <property type="match status" value="2"/>
</dbReference>
<dbReference type="AlphaFoldDB" id="A0A8J2TNM8"/>
<feature type="domain" description="Glycosyl transferase family 1" evidence="1">
    <location>
        <begin position="169"/>
        <end position="328"/>
    </location>
</feature>
<keyword evidence="3" id="KW-0808">Transferase</keyword>
<dbReference type="Pfam" id="PF13439">
    <property type="entry name" value="Glyco_transf_4"/>
    <property type="match status" value="1"/>
</dbReference>
<organism evidence="3 4">
    <name type="scientific">Aquaticitalea lipolytica</name>
    <dbReference type="NCBI Taxonomy" id="1247562"/>
    <lineage>
        <taxon>Bacteria</taxon>
        <taxon>Pseudomonadati</taxon>
        <taxon>Bacteroidota</taxon>
        <taxon>Flavobacteriia</taxon>
        <taxon>Flavobacteriales</taxon>
        <taxon>Flavobacteriaceae</taxon>
        <taxon>Aquaticitalea</taxon>
    </lineage>
</organism>
<dbReference type="SUPFAM" id="SSF53756">
    <property type="entry name" value="UDP-Glycosyltransferase/glycogen phosphorylase"/>
    <property type="match status" value="1"/>
</dbReference>
<dbReference type="InterPro" id="IPR028098">
    <property type="entry name" value="Glyco_trans_4-like_N"/>
</dbReference>
<dbReference type="PANTHER" id="PTHR12526">
    <property type="entry name" value="GLYCOSYLTRANSFERASE"/>
    <property type="match status" value="1"/>
</dbReference>
<reference evidence="3 4" key="1">
    <citation type="journal article" date="2014" name="Int. J. Syst. Evol. Microbiol.">
        <title>Complete genome sequence of Corynebacterium casei LMG S-19264T (=DSM 44701T), isolated from a smear-ripened cheese.</title>
        <authorList>
            <consortium name="US DOE Joint Genome Institute (JGI-PGF)"/>
            <person name="Walter F."/>
            <person name="Albersmeier A."/>
            <person name="Kalinowski J."/>
            <person name="Ruckert C."/>
        </authorList>
    </citation>
    <scope>NUCLEOTIDE SEQUENCE [LARGE SCALE GENOMIC DNA]</scope>
    <source>
        <strain evidence="3 4">CGMCC 1.15295</strain>
    </source>
</reference>
<comment type="caution">
    <text evidence="3">The sequence shown here is derived from an EMBL/GenBank/DDBJ whole genome shotgun (WGS) entry which is preliminary data.</text>
</comment>
<proteinExistence type="predicted"/>